<sequence>MPTKRCHSDGRRRRHGKPARVLPDGEAGEARKHTVRSWGMKKARCCAASAASSPGVDRMERRVDGVGPFLCEQEVIGRFWGGNRPPKKGQRKMSAEDKRQLSKGLCHLSLEDIFKALEIVAKKDSSLHSNLEVVDLDLDKQSESTLWKLRSLLREAMEHNKKIRDSPNEHGENTKHKNLPRATKNSKCKYQNNDENNNLKRKEICDAPTNNVKKKKMHLLV</sequence>
<keyword evidence="1" id="KW-0805">Transcription regulation</keyword>
<keyword evidence="2" id="KW-0804">Transcription</keyword>
<dbReference type="EMBL" id="JAGGNH010000003">
    <property type="protein sequence ID" value="KAJ0977286.1"/>
    <property type="molecule type" value="Genomic_DNA"/>
</dbReference>
<reference evidence="5" key="1">
    <citation type="submission" date="2021-03" db="EMBL/GenBank/DDBJ databases">
        <authorList>
            <person name="Li Z."/>
            <person name="Yang C."/>
        </authorList>
    </citation>
    <scope>NUCLEOTIDE SEQUENCE</scope>
    <source>
        <strain evidence="5">Dzin_1.0</strain>
        <tissue evidence="5">Leaf</tissue>
    </source>
</reference>
<feature type="region of interest" description="Disordered" evidence="3">
    <location>
        <begin position="1"/>
        <end position="34"/>
    </location>
</feature>
<feature type="region of interest" description="Disordered" evidence="3">
    <location>
        <begin position="161"/>
        <end position="202"/>
    </location>
</feature>
<dbReference type="Proteomes" id="UP001085076">
    <property type="component" value="Miscellaneous, Linkage group lg03"/>
</dbReference>
<evidence type="ECO:0000259" key="4">
    <source>
        <dbReference type="PROSITE" id="PS51525"/>
    </source>
</evidence>
<dbReference type="Pfam" id="PF17035">
    <property type="entry name" value="BET"/>
    <property type="match status" value="1"/>
</dbReference>
<dbReference type="InterPro" id="IPR027353">
    <property type="entry name" value="NET_dom"/>
</dbReference>
<reference evidence="5" key="2">
    <citation type="journal article" date="2022" name="Hortic Res">
        <title>The genome of Dioscorea zingiberensis sheds light on the biosynthesis, origin and evolution of the medicinally important diosgenin saponins.</title>
        <authorList>
            <person name="Li Y."/>
            <person name="Tan C."/>
            <person name="Li Z."/>
            <person name="Guo J."/>
            <person name="Li S."/>
            <person name="Chen X."/>
            <person name="Wang C."/>
            <person name="Dai X."/>
            <person name="Yang H."/>
            <person name="Song W."/>
            <person name="Hou L."/>
            <person name="Xu J."/>
            <person name="Tong Z."/>
            <person name="Xu A."/>
            <person name="Yuan X."/>
            <person name="Wang W."/>
            <person name="Yang Q."/>
            <person name="Chen L."/>
            <person name="Sun Z."/>
            <person name="Wang K."/>
            <person name="Pan B."/>
            <person name="Chen J."/>
            <person name="Bao Y."/>
            <person name="Liu F."/>
            <person name="Qi X."/>
            <person name="Gang D.R."/>
            <person name="Wen J."/>
            <person name="Li J."/>
        </authorList>
    </citation>
    <scope>NUCLEOTIDE SEQUENCE</scope>
    <source>
        <strain evidence="5">Dzin_1.0</strain>
    </source>
</reference>
<dbReference type="Gene3D" id="1.20.1270.220">
    <property type="match status" value="1"/>
</dbReference>
<organism evidence="5 6">
    <name type="scientific">Dioscorea zingiberensis</name>
    <dbReference type="NCBI Taxonomy" id="325984"/>
    <lineage>
        <taxon>Eukaryota</taxon>
        <taxon>Viridiplantae</taxon>
        <taxon>Streptophyta</taxon>
        <taxon>Embryophyta</taxon>
        <taxon>Tracheophyta</taxon>
        <taxon>Spermatophyta</taxon>
        <taxon>Magnoliopsida</taxon>
        <taxon>Liliopsida</taxon>
        <taxon>Dioscoreales</taxon>
        <taxon>Dioscoreaceae</taxon>
        <taxon>Dioscorea</taxon>
    </lineage>
</organism>
<accession>A0A9D5CPI9</accession>
<feature type="compositionally biased region" description="Basic and acidic residues" evidence="3">
    <location>
        <begin position="161"/>
        <end position="175"/>
    </location>
</feature>
<proteinExistence type="predicted"/>
<feature type="compositionally biased region" description="Basic residues" evidence="3">
    <location>
        <begin position="176"/>
        <end position="187"/>
    </location>
</feature>
<evidence type="ECO:0000313" key="6">
    <source>
        <dbReference type="Proteomes" id="UP001085076"/>
    </source>
</evidence>
<feature type="domain" description="NET" evidence="4">
    <location>
        <begin position="83"/>
        <end position="164"/>
    </location>
</feature>
<evidence type="ECO:0000256" key="1">
    <source>
        <dbReference type="ARBA" id="ARBA00023015"/>
    </source>
</evidence>
<dbReference type="PROSITE" id="PS51525">
    <property type="entry name" value="NET"/>
    <property type="match status" value="1"/>
</dbReference>
<evidence type="ECO:0000256" key="2">
    <source>
        <dbReference type="ARBA" id="ARBA00023163"/>
    </source>
</evidence>
<protein>
    <recommendedName>
        <fullName evidence="4">NET domain-containing protein</fullName>
    </recommendedName>
</protein>
<name>A0A9D5CPI9_9LILI</name>
<evidence type="ECO:0000256" key="3">
    <source>
        <dbReference type="SAM" id="MobiDB-lite"/>
    </source>
</evidence>
<comment type="caution">
    <text evidence="5">The sequence shown here is derived from an EMBL/GenBank/DDBJ whole genome shotgun (WGS) entry which is preliminary data.</text>
</comment>
<evidence type="ECO:0000313" key="5">
    <source>
        <dbReference type="EMBL" id="KAJ0977286.1"/>
    </source>
</evidence>
<dbReference type="AlphaFoldDB" id="A0A9D5CPI9"/>
<gene>
    <name evidence="5" type="ORF">J5N97_012760</name>
</gene>
<dbReference type="OrthoDB" id="1687477at2759"/>
<dbReference type="InterPro" id="IPR038336">
    <property type="entry name" value="NET_sf"/>
</dbReference>
<dbReference type="PANTHER" id="PTHR45926">
    <property type="entry name" value="OSJNBA0053K19.4 PROTEIN"/>
    <property type="match status" value="1"/>
</dbReference>
<keyword evidence="6" id="KW-1185">Reference proteome</keyword>